<dbReference type="InterPro" id="IPR015425">
    <property type="entry name" value="FH2_Formin"/>
</dbReference>
<feature type="domain" description="FH2" evidence="3">
    <location>
        <begin position="526"/>
        <end position="900"/>
    </location>
</feature>
<gene>
    <name evidence="4" type="primary">FH12</name>
    <name evidence="4" type="ORF">TCON_0806</name>
</gene>
<evidence type="ECO:0000313" key="5">
    <source>
        <dbReference type="Proteomes" id="UP001516464"/>
    </source>
</evidence>
<dbReference type="InterPro" id="IPR051281">
    <property type="entry name" value="Dual-spec_lipid-protein_phosph"/>
</dbReference>
<dbReference type="Gene3D" id="2.60.40.1110">
    <property type="match status" value="1"/>
</dbReference>
<evidence type="ECO:0000313" key="4">
    <source>
        <dbReference type="EMBL" id="KAF7683995.1"/>
    </source>
</evidence>
<feature type="domain" description="C2 tensin-type" evidence="2">
    <location>
        <begin position="245"/>
        <end position="367"/>
    </location>
</feature>
<dbReference type="EMBL" id="SBIQ01000035">
    <property type="protein sequence ID" value="KAF7683995.1"/>
    <property type="molecule type" value="Genomic_DNA"/>
</dbReference>
<dbReference type="InterPro" id="IPR042201">
    <property type="entry name" value="FH2_Formin_sf"/>
</dbReference>
<dbReference type="PROSITE" id="PS51444">
    <property type="entry name" value="FH2"/>
    <property type="match status" value="1"/>
</dbReference>
<dbReference type="Proteomes" id="UP001516464">
    <property type="component" value="Unassembled WGS sequence"/>
</dbReference>
<sequence>MAEIKKSNLSKRSRINENILAKINSLQASYKKDACFNTKYNQKEDENTLAPIELNCKYDKNGLDANEIPAINFLTAECSSNINECPFDITKITDRLFVSGQCWNNRTEKFSGRNNINEFNEYLKKRFNSKFMVWCFDTNEHSGFQNAAVFKKPGYFISEILAICKSVQGWLQLNEKNVVIIESRGSKYKFALLICCILKYCSYTKSMEDAMALYSKKRNIYLKNNTMERYCNYFETFQMQSETKYPHLLLHQIIVITNPMVNGKCNPSIKIFQDEKLIYTLDEEDIMIRDENYIIANFPDIPVQGDLQICLFHNTGDLSFMIFELTLNTFAYDHGLFRFLVDDVDHTLSDKISFHEDFSVDVVLCGNEECDIKIPYVFITSFIANLKVLSEHIIGNYNKEQFKILVDDGYNRICSKVFLQLGYSVEEAKSEIKAISSLLVAETKKNQNVLKDKILKIIEKPEFKKEKKYMLTRIPIKEQNLSKFTIDETLEIRDIEYIPDSFESIKIEKEKTKMKLPPKRNANAEFKKLDGNLVIRKPLHWIALNTTKESIFEELETIQIKIDYKKFEEWFCEPRKTIANNKIIEKDKSLICDDRRIFLVSMAIKTLETRNLNLENIISIIYTKHEELSNEDLLNIFKILPTEPEMAVFNAFKGDIQTLNIIEQYMIQLGSHQELKYVLDILIFERHFYEESLLLNKLLDDLKAEFNNILENNNLRIIIKTILELGNAINYKYSFKSKKKTMGFKLSSLYLLHIYRGNSKDQSLFNFFMFTLQRNKPETLSIFKELSNIHTIKNLDLVHIKDQCNKLITGYKKSIEHIKYIDSGTAIYWKLRKFIFYSYEYLAMLASKYRETYVFASILKRKFGEDENGSINEILNNLSSLLNKMEESMTDINTEESEQR</sequence>
<name>A0ABQ7I0K4_9MICR</name>
<dbReference type="SMART" id="SM01326">
    <property type="entry name" value="PTEN_C2"/>
    <property type="match status" value="1"/>
</dbReference>
<organism evidence="4 5">
    <name type="scientific">Astathelohania contejeani</name>
    <dbReference type="NCBI Taxonomy" id="164912"/>
    <lineage>
        <taxon>Eukaryota</taxon>
        <taxon>Fungi</taxon>
        <taxon>Fungi incertae sedis</taxon>
        <taxon>Microsporidia</taxon>
        <taxon>Astathelohaniidae</taxon>
        <taxon>Astathelohania</taxon>
    </lineage>
</organism>
<reference evidence="4 5" key="1">
    <citation type="submission" date="2019-01" db="EMBL/GenBank/DDBJ databases">
        <title>Genomes sequencing and comparative genomics of infectious freshwater microsporidia, Cucumispora dikerogammari and Thelohania contejeani.</title>
        <authorList>
            <person name="Cormier A."/>
            <person name="Giraud I."/>
            <person name="Wattier R."/>
            <person name="Teixeira M."/>
            <person name="Grandjean F."/>
            <person name="Rigaud T."/>
            <person name="Cordaux R."/>
        </authorList>
    </citation>
    <scope>NUCLEOTIDE SEQUENCE [LARGE SCALE GENOMIC DNA]</scope>
    <source>
        <strain evidence="4">T1</strain>
        <tissue evidence="4">Spores</tissue>
    </source>
</reference>
<proteinExistence type="predicted"/>
<dbReference type="InterPro" id="IPR029021">
    <property type="entry name" value="Prot-tyrosine_phosphatase-like"/>
</dbReference>
<dbReference type="Pfam" id="PF10409">
    <property type="entry name" value="PTEN_C2"/>
    <property type="match status" value="1"/>
</dbReference>
<dbReference type="SUPFAM" id="SSF101447">
    <property type="entry name" value="Formin homology 2 domain (FH2 domain)"/>
    <property type="match status" value="1"/>
</dbReference>
<dbReference type="SMART" id="SM00498">
    <property type="entry name" value="FH2"/>
    <property type="match status" value="1"/>
</dbReference>
<dbReference type="InterPro" id="IPR014020">
    <property type="entry name" value="Tensin_C2-dom"/>
</dbReference>
<dbReference type="PROSITE" id="PS51182">
    <property type="entry name" value="C2_TENSIN"/>
    <property type="match status" value="1"/>
</dbReference>
<evidence type="ECO:0000259" key="2">
    <source>
        <dbReference type="PROSITE" id="PS51182"/>
    </source>
</evidence>
<comment type="caution">
    <text evidence="4">The sequence shown here is derived from an EMBL/GenBank/DDBJ whole genome shotgun (WGS) entry which is preliminary data.</text>
</comment>
<dbReference type="Gene3D" id="1.20.58.2220">
    <property type="entry name" value="Formin, FH2 domain"/>
    <property type="match status" value="1"/>
</dbReference>
<feature type="coiled-coil region" evidence="1">
    <location>
        <begin position="871"/>
        <end position="898"/>
    </location>
</feature>
<keyword evidence="5" id="KW-1185">Reference proteome</keyword>
<evidence type="ECO:0000256" key="1">
    <source>
        <dbReference type="SAM" id="Coils"/>
    </source>
</evidence>
<dbReference type="Gene3D" id="3.90.190.10">
    <property type="entry name" value="Protein tyrosine phosphatase superfamily"/>
    <property type="match status" value="1"/>
</dbReference>
<protein>
    <submittedName>
        <fullName evidence="4">Formin-like protein 12</fullName>
    </submittedName>
</protein>
<dbReference type="InterPro" id="IPR035892">
    <property type="entry name" value="C2_domain_sf"/>
</dbReference>
<keyword evidence="1" id="KW-0175">Coiled coil</keyword>
<dbReference type="SUPFAM" id="SSF52799">
    <property type="entry name" value="(Phosphotyrosine protein) phosphatases II"/>
    <property type="match status" value="1"/>
</dbReference>
<accession>A0ABQ7I0K4</accession>
<evidence type="ECO:0000259" key="3">
    <source>
        <dbReference type="PROSITE" id="PS51444"/>
    </source>
</evidence>
<dbReference type="PANTHER" id="PTHR12305">
    <property type="entry name" value="PHOSPHATASE WITH HOMOLOGY TO TENSIN"/>
    <property type="match status" value="1"/>
</dbReference>
<dbReference type="Pfam" id="PF02181">
    <property type="entry name" value="FH2"/>
    <property type="match status" value="1"/>
</dbReference>
<dbReference type="SUPFAM" id="SSF49562">
    <property type="entry name" value="C2 domain (Calcium/lipid-binding domain, CaLB)"/>
    <property type="match status" value="1"/>
</dbReference>